<evidence type="ECO:0000313" key="7">
    <source>
        <dbReference type="Proteomes" id="UP000663828"/>
    </source>
</evidence>
<dbReference type="SMART" id="SM00609">
    <property type="entry name" value="VIT"/>
    <property type="match status" value="1"/>
</dbReference>
<keyword evidence="2" id="KW-0472">Membrane</keyword>
<keyword evidence="7" id="KW-1185">Reference proteome</keyword>
<dbReference type="Proteomes" id="UP000663852">
    <property type="component" value="Unassembled WGS sequence"/>
</dbReference>
<dbReference type="EMBL" id="CAJNOJ010000248">
    <property type="protein sequence ID" value="CAF1335316.1"/>
    <property type="molecule type" value="Genomic_DNA"/>
</dbReference>
<dbReference type="PROSITE" id="PS51468">
    <property type="entry name" value="VIT"/>
    <property type="match status" value="1"/>
</dbReference>
<dbReference type="SMART" id="SM00327">
    <property type="entry name" value="VWA"/>
    <property type="match status" value="1"/>
</dbReference>
<gene>
    <name evidence="6" type="ORF">EDS130_LOCUS32425</name>
    <name evidence="5" type="ORF">XAT740_LOCUS16679</name>
</gene>
<feature type="region of interest" description="Disordered" evidence="1">
    <location>
        <begin position="699"/>
        <end position="735"/>
    </location>
</feature>
<dbReference type="SUPFAM" id="SSF53300">
    <property type="entry name" value="vWA-like"/>
    <property type="match status" value="1"/>
</dbReference>
<sequence length="842" mass="94297">MLRIKNDLSASVVLAQQQINYVPLKRVLVESKIRAFAADVTITQIFRNDEATPIEAIYCFPIEEQAAIYTFKVQINDREISAQLKEKKEAQQEYKNALQDGYGAYLFEQDEKSQDNFIINVGALPPSQECTITIGYITELNLVQGSIIRFVVPTTIAPRYNPDKGGLASPANTTSKYVQSSPYTIDFRCHIEKTLGSRTEQITRVSSSSHPIEIDLVQQDAYIVTFTQQNTHLDRDILINIELSSQRSSTIMAVEPGAIMAAFVPTEEECHQASKNDLTNEFIFVVDCSGSMQDESKIGLARQAMLLFLKSLPVDCHFNIIRFGSEYKTLFNENTVVYNETNAQQAEQFIERLQADLGGTELLGPMRWIAQHSPGQGCARQVFLLTDGEISNVTEVLDLCRSMATSTRIFSFGLGQSPSRSLVKGLARATNGRFVFIPPNASVDLYVGEQLQKALQPCITNVHAKWNLGVSFQSAPTYLPPVYANDRLIIYALVDDKTIPFDHNSSVELQSECDHRSLGVAKVDHIPSVSDNETIARLAAKALILELQHAKLPSSNTKKMEIGSKQLRFQEPMETSSEETTKQRIIALSLKYNILSPYTAFVGVEKQINVNNTNMVLREVPIQISADDQHLQRSMQASFGTGRGRGGLGLGARGACRHRKILSNTSGSRNTTSLSTPQQIMCNGSEYKDKLRSSTLKKRISQQKGLRVDEDDQDNVPSGSMLKKKKKKEDESMEKEIWPSNDHDIVRLLINNQNFDGLWDLDSQAIKNLTGKTLDEFSHENNQIDQQVLISIIVIAVLEVRFGLLAVMWHGIIQKARKRLINLLGKDPKYLEQLLGNIRKQF</sequence>
<dbReference type="InterPro" id="IPR036465">
    <property type="entry name" value="vWFA_dom_sf"/>
</dbReference>
<feature type="domain" description="VIT" evidence="4">
    <location>
        <begin position="8"/>
        <end position="138"/>
    </location>
</feature>
<dbReference type="PANTHER" id="PTHR45737:SF6">
    <property type="entry name" value="VON WILLEBRAND FACTOR A DOMAIN-CONTAINING PROTEIN 5A"/>
    <property type="match status" value="1"/>
</dbReference>
<dbReference type="PROSITE" id="PS50234">
    <property type="entry name" value="VWFA"/>
    <property type="match status" value="1"/>
</dbReference>
<evidence type="ECO:0000313" key="6">
    <source>
        <dbReference type="EMBL" id="CAF1335316.1"/>
    </source>
</evidence>
<reference evidence="6" key="1">
    <citation type="submission" date="2021-02" db="EMBL/GenBank/DDBJ databases">
        <authorList>
            <person name="Nowell W R."/>
        </authorList>
    </citation>
    <scope>NUCLEOTIDE SEQUENCE</scope>
</reference>
<dbReference type="AlphaFoldDB" id="A0A815G813"/>
<feature type="compositionally biased region" description="Polar residues" evidence="1">
    <location>
        <begin position="663"/>
        <end position="682"/>
    </location>
</feature>
<evidence type="ECO:0000259" key="3">
    <source>
        <dbReference type="PROSITE" id="PS50234"/>
    </source>
</evidence>
<evidence type="ECO:0000256" key="1">
    <source>
        <dbReference type="SAM" id="MobiDB-lite"/>
    </source>
</evidence>
<comment type="caution">
    <text evidence="6">The sequence shown here is derived from an EMBL/GenBank/DDBJ whole genome shotgun (WGS) entry which is preliminary data.</text>
</comment>
<dbReference type="InterPro" id="IPR002035">
    <property type="entry name" value="VWF_A"/>
</dbReference>
<dbReference type="Gene3D" id="3.40.50.410">
    <property type="entry name" value="von Willebrand factor, type A domain"/>
    <property type="match status" value="1"/>
</dbReference>
<feature type="region of interest" description="Disordered" evidence="1">
    <location>
        <begin position="663"/>
        <end position="687"/>
    </location>
</feature>
<dbReference type="InterPro" id="IPR013694">
    <property type="entry name" value="VIT"/>
</dbReference>
<protein>
    <submittedName>
        <fullName evidence="6">Uncharacterized protein</fullName>
    </submittedName>
</protein>
<dbReference type="Pfam" id="PF08487">
    <property type="entry name" value="VIT"/>
    <property type="match status" value="1"/>
</dbReference>
<feature type="transmembrane region" description="Helical" evidence="2">
    <location>
        <begin position="788"/>
        <end position="809"/>
    </location>
</feature>
<evidence type="ECO:0000313" key="5">
    <source>
        <dbReference type="EMBL" id="CAF1068553.1"/>
    </source>
</evidence>
<dbReference type="PANTHER" id="PTHR45737">
    <property type="entry name" value="VON WILLEBRAND FACTOR A DOMAIN-CONTAINING PROTEIN 5A"/>
    <property type="match status" value="1"/>
</dbReference>
<organism evidence="6 8">
    <name type="scientific">Adineta ricciae</name>
    <name type="common">Rotifer</name>
    <dbReference type="NCBI Taxonomy" id="249248"/>
    <lineage>
        <taxon>Eukaryota</taxon>
        <taxon>Metazoa</taxon>
        <taxon>Spiralia</taxon>
        <taxon>Gnathifera</taxon>
        <taxon>Rotifera</taxon>
        <taxon>Eurotatoria</taxon>
        <taxon>Bdelloidea</taxon>
        <taxon>Adinetida</taxon>
        <taxon>Adinetidae</taxon>
        <taxon>Adineta</taxon>
    </lineage>
</organism>
<keyword evidence="2" id="KW-0812">Transmembrane</keyword>
<dbReference type="OrthoDB" id="1729737at2759"/>
<dbReference type="EMBL" id="CAJNOR010001069">
    <property type="protein sequence ID" value="CAF1068553.1"/>
    <property type="molecule type" value="Genomic_DNA"/>
</dbReference>
<evidence type="ECO:0000313" key="8">
    <source>
        <dbReference type="Proteomes" id="UP000663852"/>
    </source>
</evidence>
<keyword evidence="2" id="KW-1133">Transmembrane helix</keyword>
<name>A0A815G813_ADIRI</name>
<proteinExistence type="predicted"/>
<evidence type="ECO:0000256" key="2">
    <source>
        <dbReference type="SAM" id="Phobius"/>
    </source>
</evidence>
<dbReference type="Pfam" id="PF13768">
    <property type="entry name" value="VWA_3"/>
    <property type="match status" value="1"/>
</dbReference>
<accession>A0A815G813</accession>
<dbReference type="Proteomes" id="UP000663828">
    <property type="component" value="Unassembled WGS sequence"/>
</dbReference>
<evidence type="ECO:0000259" key="4">
    <source>
        <dbReference type="PROSITE" id="PS51468"/>
    </source>
</evidence>
<feature type="domain" description="VWFA" evidence="3">
    <location>
        <begin position="281"/>
        <end position="455"/>
    </location>
</feature>